<dbReference type="GO" id="GO:0009376">
    <property type="term" value="C:HslUV protease complex"/>
    <property type="evidence" value="ECO:0007669"/>
    <property type="project" value="UniProtKB-UniRule"/>
</dbReference>
<gene>
    <name evidence="7" type="primary">hslU</name>
    <name evidence="10" type="ORF">BCF55_0538</name>
</gene>
<dbReference type="GO" id="GO:0043335">
    <property type="term" value="P:protein unfolding"/>
    <property type="evidence" value="ECO:0007669"/>
    <property type="project" value="UniProtKB-UniRule"/>
</dbReference>
<dbReference type="GO" id="GO:0036402">
    <property type="term" value="F:proteasome-activating activity"/>
    <property type="evidence" value="ECO:0007669"/>
    <property type="project" value="UniProtKB-UniRule"/>
</dbReference>
<dbReference type="InterPro" id="IPR050052">
    <property type="entry name" value="ATP-dep_Clp_protease_ClpX"/>
</dbReference>
<comment type="function">
    <text evidence="7">ATPase subunit of a proteasome-like degradation complex; this subunit has chaperone activity. The binding of ATP and its subsequent hydrolysis by HslU are essential for unfolding of protein substrates subsequently hydrolyzed by HslV. HslU recognizes the N-terminal part of its protein substrates and unfolds these before they are guided to HslV for hydrolysis.</text>
</comment>
<dbReference type="EMBL" id="RCCJ01000001">
    <property type="protein sequence ID" value="RLJ70272.1"/>
    <property type="molecule type" value="Genomic_DNA"/>
</dbReference>
<name>A0A497XT16_9AQUI</name>
<dbReference type="PANTHER" id="PTHR48102:SF3">
    <property type="entry name" value="ATP-DEPENDENT PROTEASE ATPASE SUBUNIT HSLU"/>
    <property type="match status" value="1"/>
</dbReference>
<dbReference type="RefSeq" id="WP_121009628.1">
    <property type="nucleotide sequence ID" value="NZ_RCCJ01000001.1"/>
</dbReference>
<evidence type="ECO:0000256" key="6">
    <source>
        <dbReference type="ARBA" id="ARBA00023186"/>
    </source>
</evidence>
<dbReference type="GO" id="GO:0005524">
    <property type="term" value="F:ATP binding"/>
    <property type="evidence" value="ECO:0007669"/>
    <property type="project" value="UniProtKB-UniRule"/>
</dbReference>
<dbReference type="Pfam" id="PF07724">
    <property type="entry name" value="AAA_2"/>
    <property type="match status" value="1"/>
</dbReference>
<evidence type="ECO:0000259" key="9">
    <source>
        <dbReference type="SMART" id="SM01086"/>
    </source>
</evidence>
<comment type="subcellular location">
    <subcellularLocation>
        <location evidence="1 7">Cytoplasm</location>
    </subcellularLocation>
</comment>
<dbReference type="Proteomes" id="UP000267841">
    <property type="component" value="Unassembled WGS sequence"/>
</dbReference>
<dbReference type="Gene3D" id="1.10.8.60">
    <property type="match status" value="1"/>
</dbReference>
<dbReference type="InterPro" id="IPR003593">
    <property type="entry name" value="AAA+_ATPase"/>
</dbReference>
<dbReference type="FunFam" id="3.40.50.300:FF:000213">
    <property type="entry name" value="ATP-dependent protease ATPase subunit HslU"/>
    <property type="match status" value="1"/>
</dbReference>
<evidence type="ECO:0000313" key="11">
    <source>
        <dbReference type="Proteomes" id="UP000267841"/>
    </source>
</evidence>
<dbReference type="InterPro" id="IPR027417">
    <property type="entry name" value="P-loop_NTPase"/>
</dbReference>
<sequence>MTSQLSELLEELTPKRIVEELNKYVVGQEEAKKAVAIALRNRWRRQKLPEYIRDEVAPKNILMIGPTGVGKTEIARRLAGLIKAPFVKVEATKYTEVGYVGRDVESMVRELVEVSYQMVKREKVERVKERARKLAEERILDYLVPQQFTSFGIRESQDAGKREELRERLRRGELDEKVIEIDVQEKAIPMVGIAGPPGFEELENQLREMFSNLMPSKKRRKLRVKEALHILEQEEAEKLIDMEEVAREAVFRAENFGIIFIDEIDKIAVKTPGTGPGVSREGVQRDLLPILEGTNVNTKYGPVKTDHILFIGAGAFHMAKPSDLIPELQGRFPIRVELKPLTKEDFVKILTEPENALTKQYIELLRTEGVEIEFTEDAVEEIARISEDTNNRTENIGARRLHTVMEKLLEDISFNAPDMSGQHIIIDSRFVRAKLEGIVKDEELSRYIL</sequence>
<evidence type="ECO:0000256" key="1">
    <source>
        <dbReference type="ARBA" id="ARBA00004496"/>
    </source>
</evidence>
<dbReference type="FunFam" id="3.40.50.300:FF:000220">
    <property type="entry name" value="ATP-dependent protease ATPase subunit HslU"/>
    <property type="match status" value="1"/>
</dbReference>
<feature type="domain" description="AAA+ ATPase" evidence="8">
    <location>
        <begin position="57"/>
        <end position="342"/>
    </location>
</feature>
<comment type="similarity">
    <text evidence="2 7">Belongs to the ClpX chaperone family. HslU subfamily.</text>
</comment>
<evidence type="ECO:0000256" key="2">
    <source>
        <dbReference type="ARBA" id="ARBA00009771"/>
    </source>
</evidence>
<organism evidence="10 11">
    <name type="scientific">Hydrogenivirga caldilitoris</name>
    <dbReference type="NCBI Taxonomy" id="246264"/>
    <lineage>
        <taxon>Bacteria</taxon>
        <taxon>Pseudomonadati</taxon>
        <taxon>Aquificota</taxon>
        <taxon>Aquificia</taxon>
        <taxon>Aquificales</taxon>
        <taxon>Aquificaceae</taxon>
        <taxon>Hydrogenivirga</taxon>
    </lineage>
</organism>
<protein>
    <recommendedName>
        <fullName evidence="7">ATP-dependent protease ATPase subunit HslU</fullName>
    </recommendedName>
    <alternativeName>
        <fullName evidence="7">Unfoldase HslU</fullName>
    </alternativeName>
</protein>
<feature type="binding site" evidence="7">
    <location>
        <position position="399"/>
    </location>
    <ligand>
        <name>ATP</name>
        <dbReference type="ChEBI" id="CHEBI:30616"/>
    </ligand>
</feature>
<evidence type="ECO:0000313" key="10">
    <source>
        <dbReference type="EMBL" id="RLJ70272.1"/>
    </source>
</evidence>
<comment type="subunit">
    <text evidence="7">A double ring-shaped homohexamer of HslV is capped on each side by a ring-shaped HslU homohexamer. The assembly of the HslU/HslV complex is dependent on binding of ATP.</text>
</comment>
<evidence type="ECO:0000256" key="5">
    <source>
        <dbReference type="ARBA" id="ARBA00022840"/>
    </source>
</evidence>
<feature type="binding site" evidence="7">
    <location>
        <position position="26"/>
    </location>
    <ligand>
        <name>ATP</name>
        <dbReference type="ChEBI" id="CHEBI:30616"/>
    </ligand>
</feature>
<keyword evidence="10" id="KW-0378">Hydrolase</keyword>
<keyword evidence="3 7" id="KW-0963">Cytoplasm</keyword>
<keyword evidence="11" id="KW-1185">Reference proteome</keyword>
<reference evidence="10 11" key="1">
    <citation type="submission" date="2018-10" db="EMBL/GenBank/DDBJ databases">
        <title>Genomic Encyclopedia of Archaeal and Bacterial Type Strains, Phase II (KMG-II): from individual species to whole genera.</title>
        <authorList>
            <person name="Goeker M."/>
        </authorList>
    </citation>
    <scope>NUCLEOTIDE SEQUENCE [LARGE SCALE GENOMIC DNA]</scope>
    <source>
        <strain evidence="10 11">DSM 16510</strain>
    </source>
</reference>
<dbReference type="OrthoDB" id="9804062at2"/>
<dbReference type="NCBIfam" id="NF003544">
    <property type="entry name" value="PRK05201.1"/>
    <property type="match status" value="1"/>
</dbReference>
<dbReference type="AlphaFoldDB" id="A0A497XT16"/>
<dbReference type="InterPro" id="IPR019489">
    <property type="entry name" value="Clp_ATPase_C"/>
</dbReference>
<feature type="binding site" evidence="7">
    <location>
        <begin position="68"/>
        <end position="73"/>
    </location>
    <ligand>
        <name>ATP</name>
        <dbReference type="ChEBI" id="CHEBI:30616"/>
    </ligand>
</feature>
<dbReference type="PANTHER" id="PTHR48102">
    <property type="entry name" value="ATP-DEPENDENT CLP PROTEASE ATP-BINDING SUBUNIT CLPX-LIKE, MITOCHONDRIAL-RELATED"/>
    <property type="match status" value="1"/>
</dbReference>
<dbReference type="NCBIfam" id="TIGR00390">
    <property type="entry name" value="hslU"/>
    <property type="match status" value="1"/>
</dbReference>
<evidence type="ECO:0000259" key="8">
    <source>
        <dbReference type="SMART" id="SM00382"/>
    </source>
</evidence>
<feature type="binding site" evidence="7">
    <location>
        <position position="262"/>
    </location>
    <ligand>
        <name>ATP</name>
        <dbReference type="ChEBI" id="CHEBI:30616"/>
    </ligand>
</feature>
<keyword evidence="6 7" id="KW-0143">Chaperone</keyword>
<accession>A0A497XT16</accession>
<dbReference type="GO" id="GO:0016887">
    <property type="term" value="F:ATP hydrolysis activity"/>
    <property type="evidence" value="ECO:0007669"/>
    <property type="project" value="InterPro"/>
</dbReference>
<dbReference type="SMART" id="SM01086">
    <property type="entry name" value="ClpB_D2-small"/>
    <property type="match status" value="1"/>
</dbReference>
<dbReference type="HAMAP" id="MF_00249">
    <property type="entry name" value="HslU"/>
    <property type="match status" value="1"/>
</dbReference>
<evidence type="ECO:0000256" key="4">
    <source>
        <dbReference type="ARBA" id="ARBA00022741"/>
    </source>
</evidence>
<keyword evidence="4 7" id="KW-0547">Nucleotide-binding</keyword>
<dbReference type="SMART" id="SM00382">
    <property type="entry name" value="AAA"/>
    <property type="match status" value="1"/>
</dbReference>
<evidence type="ECO:0000256" key="3">
    <source>
        <dbReference type="ARBA" id="ARBA00022490"/>
    </source>
</evidence>
<proteinExistence type="inferred from homology"/>
<evidence type="ECO:0000256" key="7">
    <source>
        <dbReference type="HAMAP-Rule" id="MF_00249"/>
    </source>
</evidence>
<dbReference type="Pfam" id="PF10431">
    <property type="entry name" value="ClpB_D2-small"/>
    <property type="match status" value="1"/>
</dbReference>
<dbReference type="InterPro" id="IPR004491">
    <property type="entry name" value="HslU"/>
</dbReference>
<dbReference type="CDD" id="cd19498">
    <property type="entry name" value="RecA-like_HslU"/>
    <property type="match status" value="1"/>
</dbReference>
<dbReference type="Pfam" id="PF00004">
    <property type="entry name" value="AAA"/>
    <property type="match status" value="1"/>
</dbReference>
<dbReference type="GO" id="GO:0008233">
    <property type="term" value="F:peptidase activity"/>
    <property type="evidence" value="ECO:0007669"/>
    <property type="project" value="UniProtKB-KW"/>
</dbReference>
<keyword evidence="5 7" id="KW-0067">ATP-binding</keyword>
<feature type="binding site" evidence="7">
    <location>
        <position position="327"/>
    </location>
    <ligand>
        <name>ATP</name>
        <dbReference type="ChEBI" id="CHEBI:30616"/>
    </ligand>
</feature>
<dbReference type="Gene3D" id="3.40.50.300">
    <property type="entry name" value="P-loop containing nucleotide triphosphate hydrolases"/>
    <property type="match status" value="2"/>
</dbReference>
<comment type="caution">
    <text evidence="10">The sequence shown here is derived from an EMBL/GenBank/DDBJ whole genome shotgun (WGS) entry which is preliminary data.</text>
</comment>
<dbReference type="InterPro" id="IPR003959">
    <property type="entry name" value="ATPase_AAA_core"/>
</dbReference>
<dbReference type="SUPFAM" id="SSF52540">
    <property type="entry name" value="P-loop containing nucleoside triphosphate hydrolases"/>
    <property type="match status" value="1"/>
</dbReference>
<feature type="domain" description="Clp ATPase C-terminal" evidence="9">
    <location>
        <begin position="341"/>
        <end position="430"/>
    </location>
</feature>
<keyword evidence="10" id="KW-0645">Protease</keyword>